<protein>
    <submittedName>
        <fullName evidence="7">Sodium-dependent transporter</fullName>
    </submittedName>
</protein>
<evidence type="ECO:0000256" key="1">
    <source>
        <dbReference type="ARBA" id="ARBA00004141"/>
    </source>
</evidence>
<dbReference type="FunCoup" id="A0A3G9J9I1">
    <property type="interactions" value="75"/>
</dbReference>
<proteinExistence type="predicted"/>
<dbReference type="InParanoid" id="A0A3G9J9I1"/>
<keyword evidence="5 6" id="KW-0472">Membrane</keyword>
<feature type="transmembrane region" description="Helical" evidence="6">
    <location>
        <begin position="390"/>
        <end position="409"/>
    </location>
</feature>
<evidence type="ECO:0000256" key="6">
    <source>
        <dbReference type="SAM" id="Phobius"/>
    </source>
</evidence>
<feature type="transmembrane region" description="Helical" evidence="6">
    <location>
        <begin position="306"/>
        <end position="327"/>
    </location>
</feature>
<dbReference type="InterPro" id="IPR047218">
    <property type="entry name" value="YocR/YhdH-like"/>
</dbReference>
<feature type="transmembrane region" description="Helical" evidence="6">
    <location>
        <begin position="91"/>
        <end position="115"/>
    </location>
</feature>
<feature type="transmembrane region" description="Helical" evidence="6">
    <location>
        <begin position="215"/>
        <end position="243"/>
    </location>
</feature>
<reference evidence="7 8" key="1">
    <citation type="submission" date="2018-11" db="EMBL/GenBank/DDBJ databases">
        <title>Novel Erysipelotrichaceae bacterium isolated from small intestine of a swine.</title>
        <authorList>
            <person name="Kim J.S."/>
            <person name="Choe H."/>
            <person name="Lee Y.R."/>
            <person name="Kim K.M."/>
            <person name="Park D.S."/>
        </authorList>
    </citation>
    <scope>NUCLEOTIDE SEQUENCE [LARGE SCALE GENOMIC DNA]</scope>
    <source>
        <strain evidence="7 8">SG0102</strain>
    </source>
</reference>
<dbReference type="AlphaFoldDB" id="A0A3G9J9I1"/>
<dbReference type="InterPro" id="IPR037272">
    <property type="entry name" value="SNS_sf"/>
</dbReference>
<name>A0A3G9J9I1_9FIRM</name>
<feature type="transmembrane region" description="Helical" evidence="6">
    <location>
        <begin position="12"/>
        <end position="33"/>
    </location>
</feature>
<dbReference type="KEGG" id="ebm:SG0102_27910"/>
<dbReference type="CDD" id="cd10336">
    <property type="entry name" value="SLC6sbd_Tyt1-Like"/>
    <property type="match status" value="1"/>
</dbReference>
<dbReference type="Pfam" id="PF00209">
    <property type="entry name" value="SNF"/>
    <property type="match status" value="2"/>
</dbReference>
<evidence type="ECO:0000256" key="5">
    <source>
        <dbReference type="ARBA" id="ARBA00023136"/>
    </source>
</evidence>
<feature type="transmembrane region" description="Helical" evidence="6">
    <location>
        <begin position="255"/>
        <end position="281"/>
    </location>
</feature>
<evidence type="ECO:0000313" key="8">
    <source>
        <dbReference type="Proteomes" id="UP000268059"/>
    </source>
</evidence>
<dbReference type="GO" id="GO:0016020">
    <property type="term" value="C:membrane"/>
    <property type="evidence" value="ECO:0007669"/>
    <property type="project" value="UniProtKB-SubCell"/>
</dbReference>
<dbReference type="EMBL" id="AP019309">
    <property type="protein sequence ID" value="BBH27857.1"/>
    <property type="molecule type" value="Genomic_DNA"/>
</dbReference>
<dbReference type="Proteomes" id="UP000268059">
    <property type="component" value="Chromosome"/>
</dbReference>
<feature type="transmembrane region" description="Helical" evidence="6">
    <location>
        <begin position="430"/>
        <end position="450"/>
    </location>
</feature>
<dbReference type="NCBIfam" id="NF037979">
    <property type="entry name" value="Na_transp"/>
    <property type="match status" value="1"/>
</dbReference>
<dbReference type="PRINTS" id="PR00176">
    <property type="entry name" value="NANEUSMPORT"/>
</dbReference>
<comment type="subcellular location">
    <subcellularLocation>
        <location evidence="1">Membrane</location>
        <topology evidence="1">Multi-pass membrane protein</topology>
    </subcellularLocation>
</comment>
<accession>A0A3G9J9I1</accession>
<evidence type="ECO:0000256" key="3">
    <source>
        <dbReference type="ARBA" id="ARBA00022692"/>
    </source>
</evidence>
<dbReference type="SUPFAM" id="SSF161070">
    <property type="entry name" value="SNF-like"/>
    <property type="match status" value="1"/>
</dbReference>
<evidence type="ECO:0000256" key="4">
    <source>
        <dbReference type="ARBA" id="ARBA00022989"/>
    </source>
</evidence>
<gene>
    <name evidence="7" type="ORF">SG0102_27910</name>
</gene>
<keyword evidence="2" id="KW-0813">Transport</keyword>
<dbReference type="PANTHER" id="PTHR42948:SF1">
    <property type="entry name" value="TRANSPORTER"/>
    <property type="match status" value="1"/>
</dbReference>
<dbReference type="PROSITE" id="PS50267">
    <property type="entry name" value="NA_NEUROTRAN_SYMP_3"/>
    <property type="match status" value="1"/>
</dbReference>
<feature type="transmembrane region" description="Helical" evidence="6">
    <location>
        <begin position="347"/>
        <end position="370"/>
    </location>
</feature>
<keyword evidence="4 6" id="KW-1133">Transmembrane helix</keyword>
<keyword evidence="3 6" id="KW-0812">Transmembrane</keyword>
<feature type="transmembrane region" description="Helical" evidence="6">
    <location>
        <begin position="144"/>
        <end position="163"/>
    </location>
</feature>
<dbReference type="RefSeq" id="WP_125120544.1">
    <property type="nucleotide sequence ID" value="NZ_AP019309.1"/>
</dbReference>
<keyword evidence="8" id="KW-1185">Reference proteome</keyword>
<dbReference type="PANTHER" id="PTHR42948">
    <property type="entry name" value="TRANSPORTER"/>
    <property type="match status" value="1"/>
</dbReference>
<organism evidence="7 8">
    <name type="scientific">Intestinibaculum porci</name>
    <dbReference type="NCBI Taxonomy" id="2487118"/>
    <lineage>
        <taxon>Bacteria</taxon>
        <taxon>Bacillati</taxon>
        <taxon>Bacillota</taxon>
        <taxon>Erysipelotrichia</taxon>
        <taxon>Erysipelotrichales</taxon>
        <taxon>Erysipelotrichaceae</taxon>
        <taxon>Intestinibaculum</taxon>
    </lineage>
</organism>
<dbReference type="OrthoDB" id="9762833at2"/>
<evidence type="ECO:0000256" key="2">
    <source>
        <dbReference type="ARBA" id="ARBA00022448"/>
    </source>
</evidence>
<feature type="transmembrane region" description="Helical" evidence="6">
    <location>
        <begin position="175"/>
        <end position="195"/>
    </location>
</feature>
<feature type="transmembrane region" description="Helical" evidence="6">
    <location>
        <begin position="39"/>
        <end position="63"/>
    </location>
</feature>
<dbReference type="InterPro" id="IPR000175">
    <property type="entry name" value="Na/ntran_symport"/>
</dbReference>
<sequence length="451" mass="49596">MEREKLKSRLGFILLSAGCAIGIGNVWKFPWLVGQNGGGIFVLLYLFFLIILGIPVMTMEFAMGRASRKSPVKLYDQLEPKGSHWHLHGPIALAGNYLLMMFYTTVAGWMLQYFLMSAHGSFMGKNPSQVKGLFTQMLASPEKLVLAMGFVVIVGFFINAQGLQNGLEKITKFMMLALLAIMLILAINSVFLPGADKGISFYLLPSLRKVEKIGFMNVVVAAMNQAFFTLSLGIGAMAIFGSYIDKNHSLLSESINVACLDTFVAIVSGLIIFPACFAYGVKPDSGPSLIFITLPNIFNHMHFGRLWGSLFFIFMSFAAFSTVLAVFENIMACTMDLLHVSRKKAAFINAIAVLILSLPCALGFNVLSGIQPLGAGTTFLDLEDFIVSNLLLPGGSLIFVLFCTQRYGWSWDNFKAEANMGKGLKIVDGMRFYMTWILPVIILIILILGLI</sequence>
<evidence type="ECO:0000313" key="7">
    <source>
        <dbReference type="EMBL" id="BBH27857.1"/>
    </source>
</evidence>